<keyword evidence="2" id="KW-1185">Reference proteome</keyword>
<dbReference type="AlphaFoldDB" id="A0A8X6QUF7"/>
<dbReference type="PANTHER" id="PTHR45902">
    <property type="entry name" value="LATROPHILIN RECEPTOR-LIKE PROTEIN A"/>
    <property type="match status" value="1"/>
</dbReference>
<dbReference type="OrthoDB" id="6422910at2759"/>
<dbReference type="EMBL" id="BMAW01086004">
    <property type="protein sequence ID" value="GFU45550.1"/>
    <property type="molecule type" value="Genomic_DNA"/>
</dbReference>
<evidence type="ECO:0000313" key="1">
    <source>
        <dbReference type="EMBL" id="GFU45550.1"/>
    </source>
</evidence>
<accession>A0A8X6QUF7</accession>
<gene>
    <name evidence="1" type="primary">AVEN_262978_1</name>
    <name evidence="1" type="ORF">NPIL_302371</name>
</gene>
<protein>
    <recommendedName>
        <fullName evidence="3">SMB domain-containing protein</fullName>
    </recommendedName>
</protein>
<proteinExistence type="predicted"/>
<organism evidence="1 2">
    <name type="scientific">Nephila pilipes</name>
    <name type="common">Giant wood spider</name>
    <name type="synonym">Nephila maculata</name>
    <dbReference type="NCBI Taxonomy" id="299642"/>
    <lineage>
        <taxon>Eukaryota</taxon>
        <taxon>Metazoa</taxon>
        <taxon>Ecdysozoa</taxon>
        <taxon>Arthropoda</taxon>
        <taxon>Chelicerata</taxon>
        <taxon>Arachnida</taxon>
        <taxon>Araneae</taxon>
        <taxon>Araneomorphae</taxon>
        <taxon>Entelegynae</taxon>
        <taxon>Araneoidea</taxon>
        <taxon>Nephilidae</taxon>
        <taxon>Nephila</taxon>
    </lineage>
</organism>
<sequence length="348" mass="40340">MEIVSIFRSVKIMALFVVFVSFVVAITLADSSADVTLNDLKEMGTHCELQDSCERRHFKGRDDLSFYTCDCTSICAEYNTCCVDSEYRNAYRIPTREPDDECLPVYGTPDFSVYMIDKCKNNYIPSELLCESSAEGSNDPFLMIPVTSSVTGKVYKNYFCALCNENINEHQVAFWNLYLRGKTERILSQSVPDLMYDPDLESWVVLEEDGSCSNVSIALQPLDYVKVRKCKPTITTCAREWEDASVKEKCEGNYMARIGFFDDDYVRYYKNPHCALCNFENLFEYICDEYFETTKEHVFDNTLFVKLFILTDRRNKCESDQVYDRFSKKCRCNSRMSYLQNGKCISRT</sequence>
<dbReference type="Proteomes" id="UP000887013">
    <property type="component" value="Unassembled WGS sequence"/>
</dbReference>
<comment type="caution">
    <text evidence="1">The sequence shown here is derived from an EMBL/GenBank/DDBJ whole genome shotgun (WGS) entry which is preliminary data.</text>
</comment>
<evidence type="ECO:0008006" key="3">
    <source>
        <dbReference type="Google" id="ProtNLM"/>
    </source>
</evidence>
<dbReference type="InterPro" id="IPR053231">
    <property type="entry name" value="GPCR_LN-TM7"/>
</dbReference>
<name>A0A8X6QUF7_NEPPI</name>
<reference evidence="1" key="1">
    <citation type="submission" date="2020-08" db="EMBL/GenBank/DDBJ databases">
        <title>Multicomponent nature underlies the extraordinary mechanical properties of spider dragline silk.</title>
        <authorList>
            <person name="Kono N."/>
            <person name="Nakamura H."/>
            <person name="Mori M."/>
            <person name="Yoshida Y."/>
            <person name="Ohtoshi R."/>
            <person name="Malay A.D."/>
            <person name="Moran D.A.P."/>
            <person name="Tomita M."/>
            <person name="Numata K."/>
            <person name="Arakawa K."/>
        </authorList>
    </citation>
    <scope>NUCLEOTIDE SEQUENCE</scope>
</reference>
<dbReference type="PANTHER" id="PTHR45902:SF1">
    <property type="entry name" value="LATROPHILIN RECEPTOR-LIKE PROTEIN A"/>
    <property type="match status" value="1"/>
</dbReference>
<evidence type="ECO:0000313" key="2">
    <source>
        <dbReference type="Proteomes" id="UP000887013"/>
    </source>
</evidence>